<feature type="signal peptide" evidence="1">
    <location>
        <begin position="1"/>
        <end position="21"/>
    </location>
</feature>
<dbReference type="Proteomes" id="UP000316371">
    <property type="component" value="Unassembled WGS sequence"/>
</dbReference>
<keyword evidence="1" id="KW-0732">Signal</keyword>
<evidence type="ECO:0000313" key="2">
    <source>
        <dbReference type="EMBL" id="TRX37605.1"/>
    </source>
</evidence>
<evidence type="ECO:0000313" key="3">
    <source>
        <dbReference type="Proteomes" id="UP000316371"/>
    </source>
</evidence>
<comment type="caution">
    <text evidence="2">The sequence shown here is derived from an EMBL/GenBank/DDBJ whole genome shotgun (WGS) entry which is preliminary data.</text>
</comment>
<dbReference type="OrthoDB" id="1489185at2"/>
<sequence>MKNTIKVVSFILFVLTSSITAQTVNTGDLYISSGTIMSTVGAMDNKSTGNLFNDGDFYVYSHYNNDGLVSFTSGSTTGITRMRGMFGYQDISGSIPMEWYNGEFYNTKIQPAFHLSNEVSISGTSNFQKGIVDDDNYGGLLVFENTANHINVDDASHVDGYVRKNGDDAFQFPIGDKEQFRYAAISAPENATDAFTSKYFLDNSNPLYPHVDKTGIIDLIDNQEYWAVDRTKGDSPILLTLSWDEDTTPATIYAAPYDEIHIVRWDANRKLWIDEGGATNPSRKEVTSVVTPSGYGVFTLARVFGDRIVLPCNTLTVYNAISPNGDGKNEYFKIDGLNECSADNTVEIYNRWGVKVYETSNYGSNGNVFKGYSDGRVTVSRNEMLPSGTYFYILNFKYSGNNSQTIKKAGYLYLDKD</sequence>
<feature type="chain" id="PRO_5021749225" evidence="1">
    <location>
        <begin position="22"/>
        <end position="417"/>
    </location>
</feature>
<name>A0A553DY31_9FLAO</name>
<dbReference type="RefSeq" id="WP_144257097.1">
    <property type="nucleotide sequence ID" value="NZ_VJZT01000013.1"/>
</dbReference>
<protein>
    <submittedName>
        <fullName evidence="2">Gliding motility-associated C-terminal domain-containing protein</fullName>
    </submittedName>
</protein>
<keyword evidence="3" id="KW-1185">Reference proteome</keyword>
<reference evidence="2 3" key="1">
    <citation type="submission" date="2019-07" db="EMBL/GenBank/DDBJ databases">
        <title>Novel species of Flavobacterium.</title>
        <authorList>
            <person name="Liu Q."/>
            <person name="Xin Y.-H."/>
        </authorList>
    </citation>
    <scope>NUCLEOTIDE SEQUENCE [LARGE SCALE GENOMIC DNA]</scope>
    <source>
        <strain evidence="2 3">LB1R34</strain>
    </source>
</reference>
<organism evidence="2 3">
    <name type="scientific">Flavobacterium restrictum</name>
    <dbReference type="NCBI Taxonomy" id="2594428"/>
    <lineage>
        <taxon>Bacteria</taxon>
        <taxon>Pseudomonadati</taxon>
        <taxon>Bacteroidota</taxon>
        <taxon>Flavobacteriia</taxon>
        <taxon>Flavobacteriales</taxon>
        <taxon>Flavobacteriaceae</taxon>
        <taxon>Flavobacterium</taxon>
    </lineage>
</organism>
<dbReference type="Pfam" id="PF13585">
    <property type="entry name" value="CHU_C"/>
    <property type="match status" value="1"/>
</dbReference>
<gene>
    <name evidence="2" type="ORF">FNW21_12540</name>
</gene>
<evidence type="ECO:0000256" key="1">
    <source>
        <dbReference type="SAM" id="SignalP"/>
    </source>
</evidence>
<accession>A0A553DY31</accession>
<dbReference type="EMBL" id="VJZT01000013">
    <property type="protein sequence ID" value="TRX37605.1"/>
    <property type="molecule type" value="Genomic_DNA"/>
</dbReference>
<proteinExistence type="predicted"/>
<dbReference type="AlphaFoldDB" id="A0A553DY31"/>